<dbReference type="EMBL" id="JAKRVY010000019">
    <property type="protein sequence ID" value="MCL9815274.1"/>
    <property type="molecule type" value="Genomic_DNA"/>
</dbReference>
<gene>
    <name evidence="2" type="ORF">AArcSt11_16615</name>
</gene>
<dbReference type="Pfam" id="PF02697">
    <property type="entry name" value="VAPB_antitox"/>
    <property type="match status" value="1"/>
</dbReference>
<dbReference type="Proteomes" id="UP001202674">
    <property type="component" value="Unassembled WGS sequence"/>
</dbReference>
<dbReference type="AlphaFoldDB" id="A0AAE3FTW5"/>
<sequence>MSTSIRISEETKRKLEAVKRSNETFDELLSRLAVDRTEADVEALAGFGDEGIDQHMRETR</sequence>
<keyword evidence="3" id="KW-1185">Reference proteome</keyword>
<accession>A0AAE3FTW5</accession>
<dbReference type="InterPro" id="IPR003847">
    <property type="entry name" value="Put_antitoxin"/>
</dbReference>
<name>A0AAE3FTW5_9EURY</name>
<keyword evidence="1" id="KW-1277">Toxin-antitoxin system</keyword>
<reference evidence="2 3" key="1">
    <citation type="journal article" date="2022" name="Syst. Appl. Microbiol.">
        <title>Natronocalculus amylovorans gen. nov., sp. nov., and Natranaeroarchaeum aerophilus sp. nov., dominant culturable amylolytic natronoarchaea from hypersaline soda lakes in southwestern Siberia.</title>
        <authorList>
            <person name="Sorokin D.Y."/>
            <person name="Elcheninov A.G."/>
            <person name="Khizhniak T.V."/>
            <person name="Koenen M."/>
            <person name="Bale N.J."/>
            <person name="Damste J.S.S."/>
            <person name="Kublanov I.V."/>
        </authorList>
    </citation>
    <scope>NUCLEOTIDE SEQUENCE [LARGE SCALE GENOMIC DNA]</scope>
    <source>
        <strain evidence="2 3">AArc-St1-1</strain>
    </source>
</reference>
<protein>
    <submittedName>
        <fullName evidence="2">Uncharacterized protein</fullName>
    </submittedName>
</protein>
<evidence type="ECO:0000313" key="2">
    <source>
        <dbReference type="EMBL" id="MCL9815274.1"/>
    </source>
</evidence>
<evidence type="ECO:0000313" key="3">
    <source>
        <dbReference type="Proteomes" id="UP001202674"/>
    </source>
</evidence>
<comment type="caution">
    <text evidence="2">The sequence shown here is derived from an EMBL/GenBank/DDBJ whole genome shotgun (WGS) entry which is preliminary data.</text>
</comment>
<proteinExistence type="predicted"/>
<dbReference type="RefSeq" id="WP_250598785.1">
    <property type="nucleotide sequence ID" value="NZ_JAKRVY010000019.1"/>
</dbReference>
<evidence type="ECO:0000256" key="1">
    <source>
        <dbReference type="ARBA" id="ARBA00022649"/>
    </source>
</evidence>
<organism evidence="2 3">
    <name type="scientific">Natranaeroarchaeum aerophilus</name>
    <dbReference type="NCBI Taxonomy" id="2917711"/>
    <lineage>
        <taxon>Archaea</taxon>
        <taxon>Methanobacteriati</taxon>
        <taxon>Methanobacteriota</taxon>
        <taxon>Stenosarchaea group</taxon>
        <taxon>Halobacteria</taxon>
        <taxon>Halobacteriales</taxon>
        <taxon>Natronoarchaeaceae</taxon>
        <taxon>Natranaeroarchaeum</taxon>
    </lineage>
</organism>